<dbReference type="GO" id="GO:0015749">
    <property type="term" value="P:monosaccharide transmembrane transport"/>
    <property type="evidence" value="ECO:0007669"/>
    <property type="project" value="UniProtKB-ARBA"/>
</dbReference>
<keyword evidence="6" id="KW-0677">Repeat</keyword>
<evidence type="ECO:0000313" key="13">
    <source>
        <dbReference type="Proteomes" id="UP000190626"/>
    </source>
</evidence>
<evidence type="ECO:0000256" key="4">
    <source>
        <dbReference type="ARBA" id="ARBA00022475"/>
    </source>
</evidence>
<protein>
    <submittedName>
        <fullName evidence="12">D-xylose ABC transporter ATP-binding protein</fullName>
    </submittedName>
</protein>
<dbReference type="RefSeq" id="WP_079409990.1">
    <property type="nucleotide sequence ID" value="NZ_MBTG01000005.1"/>
</dbReference>
<dbReference type="FunFam" id="3.40.50.300:FF:000126">
    <property type="entry name" value="Galactose/methyl galactoside import ATP-binding protein MglA"/>
    <property type="match status" value="1"/>
</dbReference>
<dbReference type="InterPro" id="IPR050107">
    <property type="entry name" value="ABC_carbohydrate_import_ATPase"/>
</dbReference>
<dbReference type="PROSITE" id="PS50893">
    <property type="entry name" value="ABC_TRANSPORTER_2"/>
    <property type="match status" value="2"/>
</dbReference>
<reference evidence="13" key="1">
    <citation type="submission" date="2016-07" db="EMBL/GenBank/DDBJ databases">
        <authorList>
            <person name="Florea S."/>
            <person name="Webb J.S."/>
            <person name="Jaromczyk J."/>
            <person name="Schardl C.L."/>
        </authorList>
    </citation>
    <scope>NUCLEOTIDE SEQUENCE [LARGE SCALE GENOMIC DNA]</scope>
    <source>
        <strain evidence="13">CY1</strain>
    </source>
</reference>
<dbReference type="GO" id="GO:0005886">
    <property type="term" value="C:plasma membrane"/>
    <property type="evidence" value="ECO:0007669"/>
    <property type="project" value="UniProtKB-SubCell"/>
</dbReference>
<proteinExistence type="predicted"/>
<evidence type="ECO:0000256" key="5">
    <source>
        <dbReference type="ARBA" id="ARBA00022597"/>
    </source>
</evidence>
<evidence type="ECO:0000256" key="9">
    <source>
        <dbReference type="ARBA" id="ARBA00022967"/>
    </source>
</evidence>
<keyword evidence="7" id="KW-0547">Nucleotide-binding</keyword>
<keyword evidence="13" id="KW-1185">Reference proteome</keyword>
<organism evidence="12 13">
    <name type="scientific">Paenibacillus ferrarius</name>
    <dbReference type="NCBI Taxonomy" id="1469647"/>
    <lineage>
        <taxon>Bacteria</taxon>
        <taxon>Bacillati</taxon>
        <taxon>Bacillota</taxon>
        <taxon>Bacilli</taxon>
        <taxon>Bacillales</taxon>
        <taxon>Paenibacillaceae</taxon>
        <taxon>Paenibacillus</taxon>
    </lineage>
</organism>
<dbReference type="AlphaFoldDB" id="A0A1V4HQQ3"/>
<dbReference type="InterPro" id="IPR003439">
    <property type="entry name" value="ABC_transporter-like_ATP-bd"/>
</dbReference>
<dbReference type="CDD" id="cd03216">
    <property type="entry name" value="ABC_Carb_Monos_I"/>
    <property type="match status" value="1"/>
</dbReference>
<keyword evidence="3" id="KW-0813">Transport</keyword>
<evidence type="ECO:0000313" key="12">
    <source>
        <dbReference type="EMBL" id="OPH59953.1"/>
    </source>
</evidence>
<dbReference type="InterPro" id="IPR003593">
    <property type="entry name" value="AAA+_ATPase"/>
</dbReference>
<sequence>MDSGQSSEFNLEMKGITKRFPGVLALHQAQLQLRRGEVHVLLGENGAGKSTLIKILSGAYTQDEGTIRLDGVETEIKGPIHAQELGISVVYQEFNLIPDLDAGKNIFLGKEPMKGRVIKRIDYAKMYEDSCKALEQVGANIDPQIPVHRLGIASQQMVEIAKAITSNAKILVLDEPSAVLTHEEINKLFAIIRYLTSQGVAVVYISHRLEEINQIGDRITVMRDGEYVATVDVEKGNLDTDYLIQLMVGRNLKDKFPKRASAPGRPLLQVDNMTRKGVFENISFSLAAGEVLGVAGLVGAGRTEIAKAIFGVDSIDQGNIYVDGQKVNIRTPRDAIRLGIGLAPEDRKMEGLVQILSVEENINLASLDQVSNSGVMRKGKIREIAEHFVGSLKVSTPHIKQQVMNLSGGNQQKVVLAKWMASKTKIMILDEPTRGIDVGAKVEVYHLMNRLAKEGVGILLISSELPELIAMCDRIIVISEGKLAAELSKEEATQEHILHYAAGGMNHAG</sequence>
<dbReference type="Pfam" id="PF00005">
    <property type="entry name" value="ABC_tran"/>
    <property type="match status" value="2"/>
</dbReference>
<dbReference type="Gene3D" id="3.40.50.300">
    <property type="entry name" value="P-loop containing nucleotide triphosphate hydrolases"/>
    <property type="match status" value="2"/>
</dbReference>
<feature type="domain" description="ABC transporter" evidence="11">
    <location>
        <begin position="11"/>
        <end position="249"/>
    </location>
</feature>
<dbReference type="PANTHER" id="PTHR43790:SF3">
    <property type="entry name" value="D-ALLOSE IMPORT ATP-BINDING PROTEIN ALSA-RELATED"/>
    <property type="match status" value="1"/>
</dbReference>
<dbReference type="GO" id="GO:0005524">
    <property type="term" value="F:ATP binding"/>
    <property type="evidence" value="ECO:0007669"/>
    <property type="project" value="UniProtKB-KW"/>
</dbReference>
<dbReference type="PANTHER" id="PTHR43790">
    <property type="entry name" value="CARBOHYDRATE TRANSPORT ATP-BINDING PROTEIN MG119-RELATED"/>
    <property type="match status" value="1"/>
</dbReference>
<evidence type="ECO:0000256" key="6">
    <source>
        <dbReference type="ARBA" id="ARBA00022737"/>
    </source>
</evidence>
<keyword evidence="8 12" id="KW-0067">ATP-binding</keyword>
<name>A0A1V4HQQ3_9BACL</name>
<accession>A0A1V4HQQ3</accession>
<dbReference type="InterPro" id="IPR027417">
    <property type="entry name" value="P-loop_NTPase"/>
</dbReference>
<gene>
    <name evidence="12" type="ORF">BC351_18700</name>
</gene>
<comment type="subcellular location">
    <subcellularLocation>
        <location evidence="2">Cell inner membrane</location>
    </subcellularLocation>
    <subcellularLocation>
        <location evidence="1">Cell membrane</location>
        <topology evidence="1">Peripheral membrane protein</topology>
    </subcellularLocation>
</comment>
<keyword evidence="9" id="KW-1278">Translocase</keyword>
<keyword evidence="5" id="KW-0762">Sugar transport</keyword>
<evidence type="ECO:0000256" key="3">
    <source>
        <dbReference type="ARBA" id="ARBA00022448"/>
    </source>
</evidence>
<dbReference type="GO" id="GO:0016887">
    <property type="term" value="F:ATP hydrolysis activity"/>
    <property type="evidence" value="ECO:0007669"/>
    <property type="project" value="InterPro"/>
</dbReference>
<dbReference type="SMART" id="SM00382">
    <property type="entry name" value="AAA"/>
    <property type="match status" value="2"/>
</dbReference>
<keyword evidence="4" id="KW-1003">Cell membrane</keyword>
<comment type="caution">
    <text evidence="12">The sequence shown here is derived from an EMBL/GenBank/DDBJ whole genome shotgun (WGS) entry which is preliminary data.</text>
</comment>
<dbReference type="SUPFAM" id="SSF52540">
    <property type="entry name" value="P-loop containing nucleoside triphosphate hydrolases"/>
    <property type="match status" value="2"/>
</dbReference>
<evidence type="ECO:0000256" key="2">
    <source>
        <dbReference type="ARBA" id="ARBA00004533"/>
    </source>
</evidence>
<dbReference type="STRING" id="1469647.BC351_18700"/>
<dbReference type="PROSITE" id="PS00211">
    <property type="entry name" value="ABC_TRANSPORTER_1"/>
    <property type="match status" value="1"/>
</dbReference>
<evidence type="ECO:0000256" key="1">
    <source>
        <dbReference type="ARBA" id="ARBA00004202"/>
    </source>
</evidence>
<evidence type="ECO:0000256" key="7">
    <source>
        <dbReference type="ARBA" id="ARBA00022741"/>
    </source>
</evidence>
<dbReference type="CDD" id="cd03215">
    <property type="entry name" value="ABC_Carb_Monos_II"/>
    <property type="match status" value="1"/>
</dbReference>
<evidence type="ECO:0000259" key="11">
    <source>
        <dbReference type="PROSITE" id="PS50893"/>
    </source>
</evidence>
<feature type="domain" description="ABC transporter" evidence="11">
    <location>
        <begin position="268"/>
        <end position="505"/>
    </location>
</feature>
<dbReference type="EMBL" id="MBTG01000005">
    <property type="protein sequence ID" value="OPH59953.1"/>
    <property type="molecule type" value="Genomic_DNA"/>
</dbReference>
<evidence type="ECO:0000256" key="10">
    <source>
        <dbReference type="ARBA" id="ARBA00023136"/>
    </source>
</evidence>
<keyword evidence="10" id="KW-0472">Membrane</keyword>
<dbReference type="OrthoDB" id="9766104at2"/>
<dbReference type="Proteomes" id="UP000190626">
    <property type="component" value="Unassembled WGS sequence"/>
</dbReference>
<dbReference type="InterPro" id="IPR017871">
    <property type="entry name" value="ABC_transporter-like_CS"/>
</dbReference>
<dbReference type="FunFam" id="3.40.50.300:FF:000127">
    <property type="entry name" value="Ribose import ATP-binding protein RbsA"/>
    <property type="match status" value="1"/>
</dbReference>
<evidence type="ECO:0000256" key="8">
    <source>
        <dbReference type="ARBA" id="ARBA00022840"/>
    </source>
</evidence>